<dbReference type="OrthoDB" id="891726at2759"/>
<dbReference type="InterPro" id="IPR007541">
    <property type="entry name" value="Uncharacterised_BSP"/>
</dbReference>
<dbReference type="Proteomes" id="UP000799640">
    <property type="component" value="Unassembled WGS sequence"/>
</dbReference>
<dbReference type="Pfam" id="PF04450">
    <property type="entry name" value="BSP"/>
    <property type="match status" value="1"/>
</dbReference>
<name>A0A6G1I1M3_9PEZI</name>
<dbReference type="PANTHER" id="PTHR33321:SF12">
    <property type="entry name" value="PLANT BASIC SECRETORY PROTEIN (BSP) FAMILY PROTEIN"/>
    <property type="match status" value="1"/>
</dbReference>
<evidence type="ECO:0000313" key="1">
    <source>
        <dbReference type="EMBL" id="KAF2402016.1"/>
    </source>
</evidence>
<evidence type="ECO:0000313" key="2">
    <source>
        <dbReference type="Proteomes" id="UP000799640"/>
    </source>
</evidence>
<accession>A0A6G1I1M3</accession>
<dbReference type="EMBL" id="ML996692">
    <property type="protein sequence ID" value="KAF2402016.1"/>
    <property type="molecule type" value="Genomic_DNA"/>
</dbReference>
<organism evidence="1 2">
    <name type="scientific">Trichodelitschia bisporula</name>
    <dbReference type="NCBI Taxonomy" id="703511"/>
    <lineage>
        <taxon>Eukaryota</taxon>
        <taxon>Fungi</taxon>
        <taxon>Dikarya</taxon>
        <taxon>Ascomycota</taxon>
        <taxon>Pezizomycotina</taxon>
        <taxon>Dothideomycetes</taxon>
        <taxon>Dothideomycetes incertae sedis</taxon>
        <taxon>Phaeotrichales</taxon>
        <taxon>Phaeotrichaceae</taxon>
        <taxon>Trichodelitschia</taxon>
    </lineage>
</organism>
<dbReference type="PANTHER" id="PTHR33321">
    <property type="match status" value="1"/>
</dbReference>
<dbReference type="AlphaFoldDB" id="A0A6G1I1M3"/>
<protein>
    <submittedName>
        <fullName evidence="1">BSP-domain-containing protein</fullName>
    </submittedName>
</protein>
<proteinExistence type="predicted"/>
<gene>
    <name evidence="1" type="ORF">EJ06DRAFT_529148</name>
</gene>
<sequence>MAATGTNEIYFQKATLRDTAVTVRPKPNPTPTPLLRLEVRDLSADGARSFLSLLNCDSVLQEAVDSVLSLLYTSKSKIPPTRSVTLVLRSMEGVAYTTGKEIDGDHKEIHFSTDYIAGCSEERRAEEMLGVLRHEMVHCWQWAANGTCPSGLIEGIADWVRLKSNMVPPHWKQEGGGDWDAGYQHTAYFLEYLETRFGQGTVVAINERLCDRDYVEKGFWIHCCGCEVQELWDDYGRSLTDAQKGSDTNVTSPMESTV</sequence>
<reference evidence="1" key="1">
    <citation type="journal article" date="2020" name="Stud. Mycol.">
        <title>101 Dothideomycetes genomes: a test case for predicting lifestyles and emergence of pathogens.</title>
        <authorList>
            <person name="Haridas S."/>
            <person name="Albert R."/>
            <person name="Binder M."/>
            <person name="Bloem J."/>
            <person name="Labutti K."/>
            <person name="Salamov A."/>
            <person name="Andreopoulos B."/>
            <person name="Baker S."/>
            <person name="Barry K."/>
            <person name="Bills G."/>
            <person name="Bluhm B."/>
            <person name="Cannon C."/>
            <person name="Castanera R."/>
            <person name="Culley D."/>
            <person name="Daum C."/>
            <person name="Ezra D."/>
            <person name="Gonzalez J."/>
            <person name="Henrissat B."/>
            <person name="Kuo A."/>
            <person name="Liang C."/>
            <person name="Lipzen A."/>
            <person name="Lutzoni F."/>
            <person name="Magnuson J."/>
            <person name="Mondo S."/>
            <person name="Nolan M."/>
            <person name="Ohm R."/>
            <person name="Pangilinan J."/>
            <person name="Park H.-J."/>
            <person name="Ramirez L."/>
            <person name="Alfaro M."/>
            <person name="Sun H."/>
            <person name="Tritt A."/>
            <person name="Yoshinaga Y."/>
            <person name="Zwiers L.-H."/>
            <person name="Turgeon B."/>
            <person name="Goodwin S."/>
            <person name="Spatafora J."/>
            <person name="Crous P."/>
            <person name="Grigoriev I."/>
        </authorList>
    </citation>
    <scope>NUCLEOTIDE SEQUENCE</scope>
    <source>
        <strain evidence="1">CBS 262.69</strain>
    </source>
</reference>
<keyword evidence="2" id="KW-1185">Reference proteome</keyword>